<evidence type="ECO:0000313" key="3">
    <source>
        <dbReference type="Proteomes" id="UP000746747"/>
    </source>
</evidence>
<reference evidence="2" key="1">
    <citation type="submission" date="2021-09" db="EMBL/GenBank/DDBJ databases">
        <authorList>
            <consortium name="Pathogen Informatics"/>
        </authorList>
    </citation>
    <scope>NUCLEOTIDE SEQUENCE</scope>
</reference>
<dbReference type="AlphaFoldDB" id="A0A8J2MDF6"/>
<dbReference type="OrthoDB" id="5858893at2759"/>
<comment type="caution">
    <text evidence="2">The sequence shown here is derived from an EMBL/GenBank/DDBJ whole genome shotgun (WGS) entry which is preliminary data.</text>
</comment>
<feature type="transmembrane region" description="Helical" evidence="1">
    <location>
        <begin position="173"/>
        <end position="192"/>
    </location>
</feature>
<keyword evidence="1" id="KW-1133">Transmembrane helix</keyword>
<sequence length="244" mass="27771">MGFAIMLAGVTRNIQIALGSHNHTVPRLVCVIMPYNLILAWTEPMTAISMFVVSIDRLISIIKPVLYFKKMLDIQYYLIIGSNLFISLLIFSSVVCSYLNDSRIHFFCWTPNSRCPIFNRIFYGTRITAAIGSIILHIITLFFMRQYNTKIGEQQNDQSVKINKRNLNLTKTVGLSCFVTASLYVLPMIVAFLETSEDKLRGSIFTTVIIITCVNSFSKTIIIGYRLHEILEGIIDLMPGIFHR</sequence>
<dbReference type="Proteomes" id="UP000746747">
    <property type="component" value="Unassembled WGS sequence"/>
</dbReference>
<feature type="transmembrane region" description="Helical" evidence="1">
    <location>
        <begin position="35"/>
        <end position="55"/>
    </location>
</feature>
<feature type="transmembrane region" description="Helical" evidence="1">
    <location>
        <begin position="120"/>
        <end position="144"/>
    </location>
</feature>
<dbReference type="EMBL" id="CAKAEH010002014">
    <property type="protein sequence ID" value="CAG9540768.1"/>
    <property type="molecule type" value="Genomic_DNA"/>
</dbReference>
<keyword evidence="1" id="KW-0472">Membrane</keyword>
<keyword evidence="1" id="KW-0812">Transmembrane</keyword>
<gene>
    <name evidence="2" type="ORF">CJOHNSTONI_LOCUS10248</name>
</gene>
<dbReference type="SUPFAM" id="SSF81321">
    <property type="entry name" value="Family A G protein-coupled receptor-like"/>
    <property type="match status" value="1"/>
</dbReference>
<evidence type="ECO:0000313" key="2">
    <source>
        <dbReference type="EMBL" id="CAG9540768.1"/>
    </source>
</evidence>
<feature type="transmembrane region" description="Helical" evidence="1">
    <location>
        <begin position="76"/>
        <end position="100"/>
    </location>
</feature>
<dbReference type="Gene3D" id="1.20.1070.10">
    <property type="entry name" value="Rhodopsin 7-helix transmembrane proteins"/>
    <property type="match status" value="1"/>
</dbReference>
<feature type="transmembrane region" description="Helical" evidence="1">
    <location>
        <begin position="204"/>
        <end position="225"/>
    </location>
</feature>
<keyword evidence="3" id="KW-1185">Reference proteome</keyword>
<protein>
    <recommendedName>
        <fullName evidence="4">G-protein coupled receptors family 1 profile domain-containing protein</fullName>
    </recommendedName>
</protein>
<evidence type="ECO:0008006" key="4">
    <source>
        <dbReference type="Google" id="ProtNLM"/>
    </source>
</evidence>
<proteinExistence type="predicted"/>
<organism evidence="2 3">
    <name type="scientific">Cercopithifilaria johnstoni</name>
    <dbReference type="NCBI Taxonomy" id="2874296"/>
    <lineage>
        <taxon>Eukaryota</taxon>
        <taxon>Metazoa</taxon>
        <taxon>Ecdysozoa</taxon>
        <taxon>Nematoda</taxon>
        <taxon>Chromadorea</taxon>
        <taxon>Rhabditida</taxon>
        <taxon>Spirurina</taxon>
        <taxon>Spiruromorpha</taxon>
        <taxon>Filarioidea</taxon>
        <taxon>Onchocercidae</taxon>
        <taxon>Cercopithifilaria</taxon>
    </lineage>
</organism>
<evidence type="ECO:0000256" key="1">
    <source>
        <dbReference type="SAM" id="Phobius"/>
    </source>
</evidence>
<accession>A0A8J2MDF6</accession>
<name>A0A8J2MDF6_9BILA</name>